<dbReference type="RefSeq" id="WP_078336425.1">
    <property type="nucleotide sequence ID" value="NZ_MAFQ01000019.1"/>
</dbReference>
<dbReference type="AlphaFoldDB" id="A0A4R5P8C1"/>
<organism evidence="2 3">
    <name type="scientific">Mycobacteroides franklinii</name>
    <dbReference type="NCBI Taxonomy" id="948102"/>
    <lineage>
        <taxon>Bacteria</taxon>
        <taxon>Bacillati</taxon>
        <taxon>Actinomycetota</taxon>
        <taxon>Actinomycetes</taxon>
        <taxon>Mycobacteriales</taxon>
        <taxon>Mycobacteriaceae</taxon>
        <taxon>Mycobacteroides</taxon>
    </lineage>
</organism>
<dbReference type="Proteomes" id="UP000295627">
    <property type="component" value="Unassembled WGS sequence"/>
</dbReference>
<proteinExistence type="predicted"/>
<keyword evidence="1" id="KW-1133">Transmembrane helix</keyword>
<feature type="transmembrane region" description="Helical" evidence="1">
    <location>
        <begin position="100"/>
        <end position="124"/>
    </location>
</feature>
<evidence type="ECO:0000313" key="3">
    <source>
        <dbReference type="Proteomes" id="UP000295627"/>
    </source>
</evidence>
<evidence type="ECO:0000256" key="1">
    <source>
        <dbReference type="SAM" id="Phobius"/>
    </source>
</evidence>
<evidence type="ECO:0000313" key="2">
    <source>
        <dbReference type="EMBL" id="TDH19914.1"/>
    </source>
</evidence>
<protein>
    <submittedName>
        <fullName evidence="2">Uncharacterized protein</fullName>
    </submittedName>
</protein>
<dbReference type="EMBL" id="RXLR01000018">
    <property type="protein sequence ID" value="TDH19914.1"/>
    <property type="molecule type" value="Genomic_DNA"/>
</dbReference>
<keyword evidence="1" id="KW-0812">Transmembrane</keyword>
<keyword evidence="1" id="KW-0472">Membrane</keyword>
<reference evidence="2 3" key="1">
    <citation type="journal article" date="2019" name="Sci. Rep.">
        <title>Extended insight into the Mycobacterium chelonae-abscessus complex through whole genome sequencing of Mycobacterium salmoniphilum outbreak and Mycobacterium salmoniphilum-like strains.</title>
        <authorList>
            <person name="Behra P.R.K."/>
            <person name="Das S."/>
            <person name="Pettersson B.M.F."/>
            <person name="Shirreff L."/>
            <person name="DuCote T."/>
            <person name="Jacobsson K.G."/>
            <person name="Ennis D.G."/>
            <person name="Kirsebom L.A."/>
        </authorList>
    </citation>
    <scope>NUCLEOTIDE SEQUENCE [LARGE SCALE GENOMIC DNA]</scope>
    <source>
        <strain evidence="2 3">DSM 45524</strain>
    </source>
</reference>
<accession>A0A4R5P8C1</accession>
<feature type="transmembrane region" description="Helical" evidence="1">
    <location>
        <begin position="12"/>
        <end position="34"/>
    </location>
</feature>
<name>A0A4R5P8C1_9MYCO</name>
<comment type="caution">
    <text evidence="2">The sequence shown here is derived from an EMBL/GenBank/DDBJ whole genome shotgun (WGS) entry which is preliminary data.</text>
</comment>
<feature type="transmembrane region" description="Helical" evidence="1">
    <location>
        <begin position="54"/>
        <end position="80"/>
    </location>
</feature>
<sequence>MTRERISAYLGYIPVAAALLCIVYYLVFTCAMLFSSDSGTLKDRGGAALALLWFTPFTLAGSWYLTIPVVLVLALGLMWVHAKLPGRLANWRPHGIWQSVLFYVPAAYGAMAALALAVLTLIAIPSTLASY</sequence>
<gene>
    <name evidence="2" type="ORF">EJ571_17980</name>
</gene>